<dbReference type="Gene3D" id="3.90.1180.10">
    <property type="entry name" value="Ribosomal protein L13"/>
    <property type="match status" value="1"/>
</dbReference>
<protein>
    <recommendedName>
        <fullName evidence="4">Large ribosomal subunit protein uL13</fullName>
    </recommendedName>
</protein>
<dbReference type="GO" id="GO:0017148">
    <property type="term" value="P:negative regulation of translation"/>
    <property type="evidence" value="ECO:0007669"/>
    <property type="project" value="TreeGrafter"/>
</dbReference>
<dbReference type="GO" id="GO:0003729">
    <property type="term" value="F:mRNA binding"/>
    <property type="evidence" value="ECO:0007669"/>
    <property type="project" value="TreeGrafter"/>
</dbReference>
<comment type="similarity">
    <text evidence="1 4">Belongs to the universal ribosomal protein uL13 family.</text>
</comment>
<dbReference type="Pfam" id="PF00572">
    <property type="entry name" value="Ribosomal_L13"/>
    <property type="match status" value="1"/>
</dbReference>
<dbReference type="GO" id="GO:0006412">
    <property type="term" value="P:translation"/>
    <property type="evidence" value="ECO:0007669"/>
    <property type="project" value="UniProtKB-UniRule"/>
</dbReference>
<dbReference type="PANTHER" id="PTHR11545">
    <property type="entry name" value="RIBOSOMAL PROTEIN L13"/>
    <property type="match status" value="1"/>
</dbReference>
<gene>
    <name evidence="4 5" type="primary">rplM</name>
    <name evidence="5" type="ORF">KDA10_01580</name>
</gene>
<dbReference type="InterPro" id="IPR036899">
    <property type="entry name" value="Ribosomal_uL13_sf"/>
</dbReference>
<evidence type="ECO:0000256" key="1">
    <source>
        <dbReference type="ARBA" id="ARBA00006227"/>
    </source>
</evidence>
<dbReference type="AlphaFoldDB" id="A0A955IWH1"/>
<name>A0A955IWH1_UNCKA</name>
<evidence type="ECO:0000313" key="5">
    <source>
        <dbReference type="EMBL" id="MCA9302042.1"/>
    </source>
</evidence>
<evidence type="ECO:0000256" key="2">
    <source>
        <dbReference type="ARBA" id="ARBA00022980"/>
    </source>
</evidence>
<dbReference type="InterPro" id="IPR005822">
    <property type="entry name" value="Ribosomal_uL13"/>
</dbReference>
<dbReference type="InterPro" id="IPR005823">
    <property type="entry name" value="Ribosomal_uL13_bac-type"/>
</dbReference>
<keyword evidence="2 4" id="KW-0689">Ribosomal protein</keyword>
<reference evidence="5" key="1">
    <citation type="submission" date="2020-04" db="EMBL/GenBank/DDBJ databases">
        <authorList>
            <person name="Zhang T."/>
        </authorList>
    </citation>
    <scope>NUCLEOTIDE SEQUENCE</scope>
    <source>
        <strain evidence="5">HKST-UBA80</strain>
    </source>
</reference>
<dbReference type="HAMAP" id="MF_01366">
    <property type="entry name" value="Ribosomal_uL13"/>
    <property type="match status" value="1"/>
</dbReference>
<reference evidence="5" key="2">
    <citation type="journal article" date="2021" name="Microbiome">
        <title>Successional dynamics and alternative stable states in a saline activated sludge microbial community over 9 years.</title>
        <authorList>
            <person name="Wang Y."/>
            <person name="Ye J."/>
            <person name="Ju F."/>
            <person name="Liu L."/>
            <person name="Boyd J.A."/>
            <person name="Deng Y."/>
            <person name="Parks D.H."/>
            <person name="Jiang X."/>
            <person name="Yin X."/>
            <person name="Woodcroft B.J."/>
            <person name="Tyson G.W."/>
            <person name="Hugenholtz P."/>
            <person name="Polz M.F."/>
            <person name="Zhang T."/>
        </authorList>
    </citation>
    <scope>NUCLEOTIDE SEQUENCE</scope>
    <source>
        <strain evidence="5">HKST-UBA80</strain>
    </source>
</reference>
<dbReference type="PIRSF" id="PIRSF002181">
    <property type="entry name" value="Ribosomal_L13"/>
    <property type="match status" value="1"/>
</dbReference>
<dbReference type="NCBIfam" id="TIGR01066">
    <property type="entry name" value="rplM_bact"/>
    <property type="match status" value="1"/>
</dbReference>
<comment type="subunit">
    <text evidence="4">Part of the 50S ribosomal subunit.</text>
</comment>
<dbReference type="PANTHER" id="PTHR11545:SF2">
    <property type="entry name" value="LARGE RIBOSOMAL SUBUNIT PROTEIN UL13M"/>
    <property type="match status" value="1"/>
</dbReference>
<dbReference type="SUPFAM" id="SSF52161">
    <property type="entry name" value="Ribosomal protein L13"/>
    <property type="match status" value="1"/>
</dbReference>
<keyword evidence="3 4" id="KW-0687">Ribonucleoprotein</keyword>
<comment type="caution">
    <text evidence="5">The sequence shown here is derived from an EMBL/GenBank/DDBJ whole genome shotgun (WGS) entry which is preliminary data.</text>
</comment>
<dbReference type="GO" id="GO:0005840">
    <property type="term" value="C:ribosome"/>
    <property type="evidence" value="ECO:0007669"/>
    <property type="project" value="UniProtKB-KW"/>
</dbReference>
<proteinExistence type="inferred from homology"/>
<organism evidence="5 6">
    <name type="scientific">candidate division WWE3 bacterium</name>
    <dbReference type="NCBI Taxonomy" id="2053526"/>
    <lineage>
        <taxon>Bacteria</taxon>
        <taxon>Katanobacteria</taxon>
    </lineage>
</organism>
<sequence>MKILKTTTPKITYIQQEWHFIDVRGRILGDAAQEIAKLLIGKNKAIYTPNINVGDKVVVLNSKKVAVTGRKLDDKTYYRHTGYPGGIRNENLRSLLDRRPNEVIRRAVKNMLPKNKLQKIRMANLYIYEGDQHPHEAQQK</sequence>
<evidence type="ECO:0000256" key="3">
    <source>
        <dbReference type="ARBA" id="ARBA00023274"/>
    </source>
</evidence>
<evidence type="ECO:0000256" key="4">
    <source>
        <dbReference type="HAMAP-Rule" id="MF_01366"/>
    </source>
</evidence>
<dbReference type="Proteomes" id="UP000714817">
    <property type="component" value="Unassembled WGS sequence"/>
</dbReference>
<dbReference type="EMBL" id="JAGQNY010000005">
    <property type="protein sequence ID" value="MCA9302042.1"/>
    <property type="molecule type" value="Genomic_DNA"/>
</dbReference>
<dbReference type="CDD" id="cd00392">
    <property type="entry name" value="Ribosomal_L13"/>
    <property type="match status" value="1"/>
</dbReference>
<dbReference type="GO" id="GO:1990904">
    <property type="term" value="C:ribonucleoprotein complex"/>
    <property type="evidence" value="ECO:0007669"/>
    <property type="project" value="UniProtKB-KW"/>
</dbReference>
<evidence type="ECO:0000313" key="6">
    <source>
        <dbReference type="Proteomes" id="UP000714817"/>
    </source>
</evidence>
<accession>A0A955IWH1</accession>
<comment type="function">
    <text evidence="4">This protein is one of the early assembly proteins of the 50S ribosomal subunit, although it is not seen to bind rRNA by itself. It is important during the early stages of 50S assembly.</text>
</comment>
<dbReference type="GO" id="GO:0003735">
    <property type="term" value="F:structural constituent of ribosome"/>
    <property type="evidence" value="ECO:0007669"/>
    <property type="project" value="InterPro"/>
</dbReference>